<dbReference type="EMBL" id="CAADJE010000043">
    <property type="protein sequence ID" value="VFS93394.1"/>
    <property type="molecule type" value="Genomic_DNA"/>
</dbReference>
<organism evidence="2 3">
    <name type="scientific">Raoultella planticola</name>
    <name type="common">Klebsiella planticola</name>
    <dbReference type="NCBI Taxonomy" id="575"/>
    <lineage>
        <taxon>Bacteria</taxon>
        <taxon>Pseudomonadati</taxon>
        <taxon>Pseudomonadota</taxon>
        <taxon>Gammaproteobacteria</taxon>
        <taxon>Enterobacterales</taxon>
        <taxon>Enterobacteriaceae</taxon>
        <taxon>Klebsiella/Raoultella group</taxon>
        <taxon>Raoultella</taxon>
    </lineage>
</organism>
<name>A0A485D9R2_RAOPL</name>
<dbReference type="InterPro" id="IPR036513">
    <property type="entry name" value="STAS_dom_sf"/>
</dbReference>
<dbReference type="InterPro" id="IPR002645">
    <property type="entry name" value="STAS_dom"/>
</dbReference>
<dbReference type="Gene3D" id="3.30.750.24">
    <property type="entry name" value="STAS domain"/>
    <property type="match status" value="1"/>
</dbReference>
<dbReference type="Proteomes" id="UP000345637">
    <property type="component" value="Unassembled WGS sequence"/>
</dbReference>
<reference evidence="2 3" key="1">
    <citation type="submission" date="2019-03" db="EMBL/GenBank/DDBJ databases">
        <authorList>
            <consortium name="Pathogen Informatics"/>
        </authorList>
    </citation>
    <scope>NUCLEOTIDE SEQUENCE [LARGE SCALE GENOMIC DNA]</scope>
    <source>
        <strain evidence="2 3">NCTC12998</strain>
    </source>
</reference>
<dbReference type="PROSITE" id="PS50801">
    <property type="entry name" value="STAS"/>
    <property type="match status" value="1"/>
</dbReference>
<evidence type="ECO:0000313" key="2">
    <source>
        <dbReference type="EMBL" id="VFS93394.1"/>
    </source>
</evidence>
<sequence length="138" mass="15471">MTGQLSWTRDGERLALHGELDQDLLVPLWEARAQATDGVSTIDLSALTRVDTAGLALLMHFVALIRHQGREAKLIGKSDNLQTLVQSLQPSRRYDPIVFQCVTAEVILKAPSISSMGLFAYLRPRHFPLRCWAIFTTR</sequence>
<evidence type="ECO:0000313" key="3">
    <source>
        <dbReference type="Proteomes" id="UP000345637"/>
    </source>
</evidence>
<dbReference type="InterPro" id="IPR052746">
    <property type="entry name" value="MlaB_ABC_Transporter"/>
</dbReference>
<protein>
    <submittedName>
        <fullName evidence="2">Probable phospholipid ABC transporter-binding protein mlaB</fullName>
    </submittedName>
</protein>
<dbReference type="SUPFAM" id="SSF52091">
    <property type="entry name" value="SpoIIaa-like"/>
    <property type="match status" value="1"/>
</dbReference>
<proteinExistence type="predicted"/>
<dbReference type="Pfam" id="PF13466">
    <property type="entry name" value="STAS_2"/>
    <property type="match status" value="1"/>
</dbReference>
<dbReference type="InterPro" id="IPR058548">
    <property type="entry name" value="MlaB-like_STAS"/>
</dbReference>
<dbReference type="InterPro" id="IPR049743">
    <property type="entry name" value="MlaB"/>
</dbReference>
<dbReference type="CDD" id="cd07043">
    <property type="entry name" value="STAS_anti-anti-sigma_factors"/>
    <property type="match status" value="1"/>
</dbReference>
<evidence type="ECO:0000259" key="1">
    <source>
        <dbReference type="PROSITE" id="PS50801"/>
    </source>
</evidence>
<dbReference type="PANTHER" id="PTHR35849">
    <property type="entry name" value="BLR2341 PROTEIN"/>
    <property type="match status" value="1"/>
</dbReference>
<accession>A0A485D9R2</accession>
<feature type="domain" description="STAS" evidence="1">
    <location>
        <begin position="42"/>
        <end position="86"/>
    </location>
</feature>
<dbReference type="PANTHER" id="PTHR35849:SF1">
    <property type="entry name" value="INTERMEMBRANE PHOSPHOLIPID TRANSPORT SYSTEM BINDING PROTEIN MLAB"/>
    <property type="match status" value="1"/>
</dbReference>
<dbReference type="AlphaFoldDB" id="A0A485D9R2"/>
<dbReference type="NCBIfam" id="NF033618">
    <property type="entry name" value="mlaB_1"/>
    <property type="match status" value="1"/>
</dbReference>
<gene>
    <name evidence="2" type="primary">mlaB</name>
    <name evidence="2" type="ORF">NCTC12998_07561</name>
</gene>